<protein>
    <submittedName>
        <fullName evidence="2">Uncharacterized protein</fullName>
    </submittedName>
</protein>
<evidence type="ECO:0000313" key="2">
    <source>
        <dbReference type="EMBL" id="CAB3994485.1"/>
    </source>
</evidence>
<feature type="region of interest" description="Disordered" evidence="1">
    <location>
        <begin position="65"/>
        <end position="97"/>
    </location>
</feature>
<name>A0A6S7GS79_PARCT</name>
<proteinExistence type="predicted"/>
<keyword evidence="3" id="KW-1185">Reference proteome</keyword>
<dbReference type="Proteomes" id="UP001152795">
    <property type="component" value="Unassembled WGS sequence"/>
</dbReference>
<organism evidence="2 3">
    <name type="scientific">Paramuricea clavata</name>
    <name type="common">Red gorgonian</name>
    <name type="synonym">Violescent sea-whip</name>
    <dbReference type="NCBI Taxonomy" id="317549"/>
    <lineage>
        <taxon>Eukaryota</taxon>
        <taxon>Metazoa</taxon>
        <taxon>Cnidaria</taxon>
        <taxon>Anthozoa</taxon>
        <taxon>Octocorallia</taxon>
        <taxon>Malacalcyonacea</taxon>
        <taxon>Plexauridae</taxon>
        <taxon>Paramuricea</taxon>
    </lineage>
</organism>
<accession>A0A6S7GS79</accession>
<evidence type="ECO:0000256" key="1">
    <source>
        <dbReference type="SAM" id="MobiDB-lite"/>
    </source>
</evidence>
<reference evidence="2" key="1">
    <citation type="submission" date="2020-04" db="EMBL/GenBank/DDBJ databases">
        <authorList>
            <person name="Alioto T."/>
            <person name="Alioto T."/>
            <person name="Gomez Garrido J."/>
        </authorList>
    </citation>
    <scope>NUCLEOTIDE SEQUENCE</scope>
    <source>
        <strain evidence="2">A484AB</strain>
    </source>
</reference>
<sequence length="97" mass="11269">MDLHSLAEKLFEKNLNQIERTENIERLSVGQAMPDIQELRNKLKEPKNELIENKDIIQQMIQATDESLDDDNQQRVAHRDPCDMIRNTGQNPSCNPL</sequence>
<comment type="caution">
    <text evidence="2">The sequence shown here is derived from an EMBL/GenBank/DDBJ whole genome shotgun (WGS) entry which is preliminary data.</text>
</comment>
<feature type="compositionally biased region" description="Polar residues" evidence="1">
    <location>
        <begin position="87"/>
        <end position="97"/>
    </location>
</feature>
<evidence type="ECO:0000313" key="3">
    <source>
        <dbReference type="Proteomes" id="UP001152795"/>
    </source>
</evidence>
<dbReference type="AlphaFoldDB" id="A0A6S7GS79"/>
<dbReference type="EMBL" id="CACRXK020002476">
    <property type="protein sequence ID" value="CAB3994485.1"/>
    <property type="molecule type" value="Genomic_DNA"/>
</dbReference>
<gene>
    <name evidence="2" type="ORF">PACLA_8A034609</name>
</gene>